<keyword evidence="2" id="KW-0472">Membrane</keyword>
<feature type="transmembrane region" description="Helical" evidence="2">
    <location>
        <begin position="27"/>
        <end position="52"/>
    </location>
</feature>
<evidence type="ECO:0008006" key="5">
    <source>
        <dbReference type="Google" id="ProtNLM"/>
    </source>
</evidence>
<proteinExistence type="predicted"/>
<accession>A0A1H4JUI7</accession>
<evidence type="ECO:0000256" key="2">
    <source>
        <dbReference type="SAM" id="Phobius"/>
    </source>
</evidence>
<feature type="transmembrane region" description="Helical" evidence="2">
    <location>
        <begin position="148"/>
        <end position="171"/>
    </location>
</feature>
<reference evidence="3 4" key="1">
    <citation type="submission" date="2016-10" db="EMBL/GenBank/DDBJ databases">
        <authorList>
            <person name="de Groot N.N."/>
        </authorList>
    </citation>
    <scope>NUCLEOTIDE SEQUENCE [LARGE SCALE GENOMIC DNA]</scope>
    <source>
        <strain evidence="3 4">DSM 10495</strain>
    </source>
</reference>
<dbReference type="STRING" id="156980.SAMN04489745_0393"/>
<protein>
    <recommendedName>
        <fullName evidence="5">DUF3592 domain-containing protein</fullName>
    </recommendedName>
</protein>
<keyword evidence="2" id="KW-1133">Transmembrane helix</keyword>
<name>A0A1H4JUI7_9MICC</name>
<dbReference type="AlphaFoldDB" id="A0A1H4JUI7"/>
<keyword evidence="4" id="KW-1185">Reference proteome</keyword>
<feature type="region of interest" description="Disordered" evidence="1">
    <location>
        <begin position="188"/>
        <end position="207"/>
    </location>
</feature>
<evidence type="ECO:0000256" key="1">
    <source>
        <dbReference type="SAM" id="MobiDB-lite"/>
    </source>
</evidence>
<dbReference type="Proteomes" id="UP000182652">
    <property type="component" value="Unassembled WGS sequence"/>
</dbReference>
<dbReference type="EMBL" id="FNSN01000003">
    <property type="protein sequence ID" value="SEB49984.1"/>
    <property type="molecule type" value="Genomic_DNA"/>
</dbReference>
<evidence type="ECO:0000313" key="4">
    <source>
        <dbReference type="Proteomes" id="UP000182652"/>
    </source>
</evidence>
<sequence length="207" mass="21907">MAGNGPKARTATSGAGARGAGAKVKGWLSGAVFFAVLLVGPAFAVAGFVMVAQDEDLLAHGTRTPGVVVAIDDGKKASNRQITAAYSADGPASPDGSTVYPEEASGTLTVRALIPTERHPAEGEQVTVVYEPGNPSDAVVEGYETWGIFFRGVGLFVTSLLLIPVVLVFLVKGIRRRRRRRLRKKSPALQTFPAAEAQGDDRKYREK</sequence>
<feature type="region of interest" description="Disordered" evidence="1">
    <location>
        <begin position="1"/>
        <end position="20"/>
    </location>
</feature>
<gene>
    <name evidence="3" type="ORF">SAMN04489745_0393</name>
</gene>
<evidence type="ECO:0000313" key="3">
    <source>
        <dbReference type="EMBL" id="SEB49984.1"/>
    </source>
</evidence>
<dbReference type="RefSeq" id="WP_066213351.1">
    <property type="nucleotide sequence ID" value="NZ_FNSN01000003.1"/>
</dbReference>
<organism evidence="3 4">
    <name type="scientific">Arthrobacter woluwensis</name>
    <dbReference type="NCBI Taxonomy" id="156980"/>
    <lineage>
        <taxon>Bacteria</taxon>
        <taxon>Bacillati</taxon>
        <taxon>Actinomycetota</taxon>
        <taxon>Actinomycetes</taxon>
        <taxon>Micrococcales</taxon>
        <taxon>Micrococcaceae</taxon>
        <taxon>Arthrobacter</taxon>
    </lineage>
</organism>
<keyword evidence="2" id="KW-0812">Transmembrane</keyword>